<keyword evidence="5" id="KW-0812">Transmembrane</keyword>
<name>A0AAE3JKH9_9SPIR</name>
<dbReference type="EMBL" id="JAINWA010000003">
    <property type="protein sequence ID" value="MCD1655285.1"/>
    <property type="molecule type" value="Genomic_DNA"/>
</dbReference>
<evidence type="ECO:0000256" key="1">
    <source>
        <dbReference type="ARBA" id="ARBA00004370"/>
    </source>
</evidence>
<dbReference type="InterPro" id="IPR036890">
    <property type="entry name" value="HATPase_C_sf"/>
</dbReference>
<dbReference type="Gene3D" id="6.10.340.10">
    <property type="match status" value="1"/>
</dbReference>
<dbReference type="InterPro" id="IPR003660">
    <property type="entry name" value="HAMP_dom"/>
</dbReference>
<dbReference type="SUPFAM" id="SSF158472">
    <property type="entry name" value="HAMP domain-like"/>
    <property type="match status" value="1"/>
</dbReference>
<evidence type="ECO:0000313" key="7">
    <source>
        <dbReference type="EMBL" id="MCD1655285.1"/>
    </source>
</evidence>
<evidence type="ECO:0000313" key="8">
    <source>
        <dbReference type="Proteomes" id="UP001198163"/>
    </source>
</evidence>
<dbReference type="SMART" id="SM00387">
    <property type="entry name" value="HATPase_c"/>
    <property type="match status" value="1"/>
</dbReference>
<dbReference type="GO" id="GO:0016020">
    <property type="term" value="C:membrane"/>
    <property type="evidence" value="ECO:0007669"/>
    <property type="project" value="UniProtKB-SubCell"/>
</dbReference>
<dbReference type="Pfam" id="PF00672">
    <property type="entry name" value="HAMP"/>
    <property type="match status" value="1"/>
</dbReference>
<reference evidence="7" key="1">
    <citation type="submission" date="2021-08" db="EMBL/GenBank/DDBJ databases">
        <title>Comparative analyses of Brucepasteria parasyntrophica and Teretinema zuelzerae.</title>
        <authorList>
            <person name="Song Y."/>
            <person name="Brune A."/>
        </authorList>
    </citation>
    <scope>NUCLEOTIDE SEQUENCE</scope>
    <source>
        <strain evidence="7">DSM 1903</strain>
    </source>
</reference>
<protein>
    <submittedName>
        <fullName evidence="7">Sensor histidine kinase</fullName>
    </submittedName>
</protein>
<dbReference type="Gene3D" id="3.30.565.10">
    <property type="entry name" value="Histidine kinase-like ATPase, C-terminal domain"/>
    <property type="match status" value="1"/>
</dbReference>
<keyword evidence="5" id="KW-0472">Membrane</keyword>
<dbReference type="PANTHER" id="PTHR34220">
    <property type="entry name" value="SENSOR HISTIDINE KINASE YPDA"/>
    <property type="match status" value="1"/>
</dbReference>
<keyword evidence="8" id="KW-1185">Reference proteome</keyword>
<dbReference type="RefSeq" id="WP_230756237.1">
    <property type="nucleotide sequence ID" value="NZ_JAINWA010000003.1"/>
</dbReference>
<evidence type="ECO:0000256" key="5">
    <source>
        <dbReference type="SAM" id="Phobius"/>
    </source>
</evidence>
<evidence type="ECO:0000256" key="2">
    <source>
        <dbReference type="ARBA" id="ARBA00022553"/>
    </source>
</evidence>
<keyword evidence="4 7" id="KW-0418">Kinase</keyword>
<dbReference type="InterPro" id="IPR003594">
    <property type="entry name" value="HATPase_dom"/>
</dbReference>
<evidence type="ECO:0000256" key="3">
    <source>
        <dbReference type="ARBA" id="ARBA00022679"/>
    </source>
</evidence>
<dbReference type="Proteomes" id="UP001198163">
    <property type="component" value="Unassembled WGS sequence"/>
</dbReference>
<keyword evidence="5" id="KW-1133">Transmembrane helix</keyword>
<comment type="subcellular location">
    <subcellularLocation>
        <location evidence="1">Membrane</location>
    </subcellularLocation>
</comment>
<organism evidence="7 8">
    <name type="scientific">Teretinema zuelzerae</name>
    <dbReference type="NCBI Taxonomy" id="156"/>
    <lineage>
        <taxon>Bacteria</taxon>
        <taxon>Pseudomonadati</taxon>
        <taxon>Spirochaetota</taxon>
        <taxon>Spirochaetia</taxon>
        <taxon>Spirochaetales</taxon>
        <taxon>Treponemataceae</taxon>
        <taxon>Teretinema</taxon>
    </lineage>
</organism>
<accession>A0AAE3JKH9</accession>
<dbReference type="SMART" id="SM00304">
    <property type="entry name" value="HAMP"/>
    <property type="match status" value="1"/>
</dbReference>
<dbReference type="CDD" id="cd06225">
    <property type="entry name" value="HAMP"/>
    <property type="match status" value="1"/>
</dbReference>
<evidence type="ECO:0000259" key="6">
    <source>
        <dbReference type="PROSITE" id="PS50885"/>
    </source>
</evidence>
<sequence>MFATFRRSRFLPMTSLSRMLKYSYTIIIVLMLILPVTTILSSLAQSAQYDLMISNVSKTNRINQIVKTDISNELWDIVAGNRRFEEGRHYQIINSINQGLQEILETTSVTGNRQMLEVAGRAMNTLSNYVGRIGLQIQYRYPVIENEKLLDEIRGVAALVSDILEEFIVLEIESAERTNERIKTMVWVLAVFQTVTVLGVAGFAIFALQSVSVMINMPIKELELFSTKIASGDLEARADIPRIQELENLAVNLNTMAVKIRELIDMNILEQQNLQKSEMKALQAQITPHFLYNTLDTIIWLAEGKQYDQVIDITRAFSSFFRISLSRGRDWVTVADEIAHVENYLTIQKIRYRDILDYSIEYDPAMASYPVLKLVLQPLVENALYHGIKNKRGRGVLRVRAFREAGQLRFSVEDNGIGMTEERLAEVRRGLMADREGEGVADMYGLYNVSKRLQLYYGKDVFLKIKSVHREGTVVSFGVPQEAQNV</sequence>
<feature type="transmembrane region" description="Helical" evidence="5">
    <location>
        <begin position="185"/>
        <end position="208"/>
    </location>
</feature>
<dbReference type="Pfam" id="PF02518">
    <property type="entry name" value="HATPase_c"/>
    <property type="match status" value="1"/>
</dbReference>
<dbReference type="InterPro" id="IPR010559">
    <property type="entry name" value="Sig_transdc_His_kin_internal"/>
</dbReference>
<gene>
    <name evidence="7" type="ORF">K7J14_11335</name>
</gene>
<dbReference type="PROSITE" id="PS50885">
    <property type="entry name" value="HAMP"/>
    <property type="match status" value="1"/>
</dbReference>
<dbReference type="GO" id="GO:0000155">
    <property type="term" value="F:phosphorelay sensor kinase activity"/>
    <property type="evidence" value="ECO:0007669"/>
    <property type="project" value="InterPro"/>
</dbReference>
<keyword evidence="3" id="KW-0808">Transferase</keyword>
<dbReference type="SUPFAM" id="SSF55874">
    <property type="entry name" value="ATPase domain of HSP90 chaperone/DNA topoisomerase II/histidine kinase"/>
    <property type="match status" value="1"/>
</dbReference>
<keyword evidence="2" id="KW-0597">Phosphoprotein</keyword>
<dbReference type="InterPro" id="IPR050640">
    <property type="entry name" value="Bact_2-comp_sensor_kinase"/>
</dbReference>
<dbReference type="PANTHER" id="PTHR34220:SF7">
    <property type="entry name" value="SENSOR HISTIDINE KINASE YPDA"/>
    <property type="match status" value="1"/>
</dbReference>
<comment type="caution">
    <text evidence="7">The sequence shown here is derived from an EMBL/GenBank/DDBJ whole genome shotgun (WGS) entry which is preliminary data.</text>
</comment>
<proteinExistence type="predicted"/>
<dbReference type="AlphaFoldDB" id="A0AAE3JKH9"/>
<dbReference type="Pfam" id="PF06580">
    <property type="entry name" value="His_kinase"/>
    <property type="match status" value="1"/>
</dbReference>
<feature type="domain" description="HAMP" evidence="6">
    <location>
        <begin position="213"/>
        <end position="265"/>
    </location>
</feature>
<evidence type="ECO:0000256" key="4">
    <source>
        <dbReference type="ARBA" id="ARBA00022777"/>
    </source>
</evidence>